<organism evidence="1 2">
    <name type="scientific">Niallia hominis</name>
    <dbReference type="NCBI Taxonomy" id="3133173"/>
    <lineage>
        <taxon>Bacteria</taxon>
        <taxon>Bacillati</taxon>
        <taxon>Bacillota</taxon>
        <taxon>Bacilli</taxon>
        <taxon>Bacillales</taxon>
        <taxon>Bacillaceae</taxon>
        <taxon>Niallia</taxon>
    </lineage>
</organism>
<sequence length="40" mass="5000">MRHITQKDYTSQTYNRRQIEELMGIWKRGYYRKNGAIHQK</sequence>
<accession>A0ABV1F4V3</accession>
<reference evidence="1 2" key="1">
    <citation type="submission" date="2024-03" db="EMBL/GenBank/DDBJ databases">
        <title>Human intestinal bacterial collection.</title>
        <authorList>
            <person name="Pauvert C."/>
            <person name="Hitch T.C.A."/>
            <person name="Clavel T."/>
        </authorList>
    </citation>
    <scope>NUCLEOTIDE SEQUENCE [LARGE SCALE GENOMIC DNA]</scope>
    <source>
        <strain evidence="1 2">CLA-SR-H024</strain>
    </source>
</reference>
<dbReference type="Proteomes" id="UP001465426">
    <property type="component" value="Unassembled WGS sequence"/>
</dbReference>
<name>A0ABV1F4V3_9BACI</name>
<dbReference type="EMBL" id="JBBMFN010000100">
    <property type="protein sequence ID" value="MEQ2468402.1"/>
    <property type="molecule type" value="Genomic_DNA"/>
</dbReference>
<evidence type="ECO:0000313" key="1">
    <source>
        <dbReference type="EMBL" id="MEQ2468402.1"/>
    </source>
</evidence>
<evidence type="ECO:0000313" key="2">
    <source>
        <dbReference type="Proteomes" id="UP001465426"/>
    </source>
</evidence>
<dbReference type="RefSeq" id="WP_264298269.1">
    <property type="nucleotide sequence ID" value="NZ_JBBMFN010000100.1"/>
</dbReference>
<proteinExistence type="predicted"/>
<protein>
    <submittedName>
        <fullName evidence="1">Uncharacterized protein</fullName>
    </submittedName>
</protein>
<gene>
    <name evidence="1" type="ORF">WMO63_22380</name>
</gene>
<comment type="caution">
    <text evidence="1">The sequence shown here is derived from an EMBL/GenBank/DDBJ whole genome shotgun (WGS) entry which is preliminary data.</text>
</comment>
<keyword evidence="2" id="KW-1185">Reference proteome</keyword>